<reference evidence="6 7" key="1">
    <citation type="submission" date="2024-07" db="EMBL/GenBank/DDBJ databases">
        <title>Section-level genome sequencing and comparative genomics of Aspergillus sections Usti and Cavernicolus.</title>
        <authorList>
            <consortium name="Lawrence Berkeley National Laboratory"/>
            <person name="Nybo J.L."/>
            <person name="Vesth T.C."/>
            <person name="Theobald S."/>
            <person name="Frisvad J.C."/>
            <person name="Larsen T.O."/>
            <person name="Kjaerboelling I."/>
            <person name="Rothschild-Mancinelli K."/>
            <person name="Lyhne E.K."/>
            <person name="Kogle M.E."/>
            <person name="Barry K."/>
            <person name="Clum A."/>
            <person name="Na H."/>
            <person name="Ledsgaard L."/>
            <person name="Lin J."/>
            <person name="Lipzen A."/>
            <person name="Kuo A."/>
            <person name="Riley R."/>
            <person name="Mondo S."/>
            <person name="LaButti K."/>
            <person name="Haridas S."/>
            <person name="Pangalinan J."/>
            <person name="Salamov A.A."/>
            <person name="Simmons B.A."/>
            <person name="Magnuson J.K."/>
            <person name="Chen J."/>
            <person name="Drula E."/>
            <person name="Henrissat B."/>
            <person name="Wiebenga A."/>
            <person name="Lubbers R.J."/>
            <person name="Gomes A.C."/>
            <person name="Makela M.R."/>
            <person name="Stajich J."/>
            <person name="Grigoriev I.V."/>
            <person name="Mortensen U.H."/>
            <person name="De vries R.P."/>
            <person name="Baker S.E."/>
            <person name="Andersen M.R."/>
        </authorList>
    </citation>
    <scope>NUCLEOTIDE SEQUENCE [LARGE SCALE GENOMIC DNA]</scope>
    <source>
        <strain evidence="6 7">CBS 600.67</strain>
    </source>
</reference>
<dbReference type="PANTHER" id="PTHR14742:SF0">
    <property type="entry name" value="RIBONUCLEASE P PROTEIN SUBUNIT P21"/>
    <property type="match status" value="1"/>
</dbReference>
<dbReference type="Pfam" id="PF04032">
    <property type="entry name" value="Rpr2"/>
    <property type="match status" value="1"/>
</dbReference>
<evidence type="ECO:0000313" key="6">
    <source>
        <dbReference type="EMBL" id="KAL2830255.1"/>
    </source>
</evidence>
<dbReference type="Gene3D" id="6.20.50.20">
    <property type="match status" value="1"/>
</dbReference>
<keyword evidence="7" id="KW-1185">Reference proteome</keyword>
<organism evidence="6 7">
    <name type="scientific">Aspergillus cavernicola</name>
    <dbReference type="NCBI Taxonomy" id="176166"/>
    <lineage>
        <taxon>Eukaryota</taxon>
        <taxon>Fungi</taxon>
        <taxon>Dikarya</taxon>
        <taxon>Ascomycota</taxon>
        <taxon>Pezizomycotina</taxon>
        <taxon>Eurotiomycetes</taxon>
        <taxon>Eurotiomycetidae</taxon>
        <taxon>Eurotiales</taxon>
        <taxon>Aspergillaceae</taxon>
        <taxon>Aspergillus</taxon>
        <taxon>Aspergillus subgen. Nidulantes</taxon>
    </lineage>
</organism>
<proteinExistence type="inferred from homology"/>
<comment type="similarity">
    <text evidence="4">Belongs to the eukaryotic/archaeal RNase P protein component 4 family.</text>
</comment>
<evidence type="ECO:0000256" key="5">
    <source>
        <dbReference type="SAM" id="MobiDB-lite"/>
    </source>
</evidence>
<evidence type="ECO:0000256" key="3">
    <source>
        <dbReference type="ARBA" id="ARBA00022833"/>
    </source>
</evidence>
<dbReference type="PANTHER" id="PTHR14742">
    <property type="entry name" value="RIBONUCLEASE P SUBUNIT P21"/>
    <property type="match status" value="1"/>
</dbReference>
<feature type="compositionally biased region" description="Basic and acidic residues" evidence="5">
    <location>
        <begin position="158"/>
        <end position="174"/>
    </location>
</feature>
<sequence>MAKAKNKKGSCGGVNSHIRARLNYLHKAATYLQTAKTKPGTEGVENISKSGEDDVMSDSKRIVPLVSPNSANTHDRTACLPQLARVCISQIRGVSLKSQLRLPIEQKRSFCKRCDTLLVSGTNFTEEIRNPSRGSRKPWAEVRVIRCNICRTEKRFPRTDKRSRKLSDRRKDQQAKYQSEATKPT</sequence>
<accession>A0ABR4IR81</accession>
<comment type="caution">
    <text evidence="6">The sequence shown here is derived from an EMBL/GenBank/DDBJ whole genome shotgun (WGS) entry which is preliminary data.</text>
</comment>
<keyword evidence="2" id="KW-0479">Metal-binding</keyword>
<keyword evidence="3" id="KW-0862">Zinc</keyword>
<evidence type="ECO:0000256" key="1">
    <source>
        <dbReference type="ARBA" id="ARBA00022694"/>
    </source>
</evidence>
<evidence type="ECO:0000256" key="4">
    <source>
        <dbReference type="ARBA" id="ARBA00038402"/>
    </source>
</evidence>
<dbReference type="Proteomes" id="UP001610335">
    <property type="component" value="Unassembled WGS sequence"/>
</dbReference>
<evidence type="ECO:0000256" key="2">
    <source>
        <dbReference type="ARBA" id="ARBA00022723"/>
    </source>
</evidence>
<dbReference type="InterPro" id="IPR007175">
    <property type="entry name" value="Rpr2/Snm1/Rpp21"/>
</dbReference>
<protein>
    <submittedName>
        <fullName evidence="6">RNAse P Rpr2/Rpp21/SNM1 subunit domain-containing protein</fullName>
    </submittedName>
</protein>
<gene>
    <name evidence="6" type="ORF">BDW59DRAFT_22850</name>
</gene>
<name>A0ABR4IR81_9EURO</name>
<keyword evidence="1" id="KW-0819">tRNA processing</keyword>
<dbReference type="EMBL" id="JBFXLS010000013">
    <property type="protein sequence ID" value="KAL2830255.1"/>
    <property type="molecule type" value="Genomic_DNA"/>
</dbReference>
<evidence type="ECO:0000313" key="7">
    <source>
        <dbReference type="Proteomes" id="UP001610335"/>
    </source>
</evidence>
<feature type="region of interest" description="Disordered" evidence="5">
    <location>
        <begin position="158"/>
        <end position="185"/>
    </location>
</feature>
<feature type="compositionally biased region" description="Polar residues" evidence="5">
    <location>
        <begin position="175"/>
        <end position="185"/>
    </location>
</feature>